<reference evidence="1 2" key="1">
    <citation type="submission" date="2019-05" db="EMBL/GenBank/DDBJ databases">
        <title>Another draft genome of Portunus trituberculatus and its Hox gene families provides insights of decapod evolution.</title>
        <authorList>
            <person name="Jeong J.-H."/>
            <person name="Song I."/>
            <person name="Kim S."/>
            <person name="Choi T."/>
            <person name="Kim D."/>
            <person name="Ryu S."/>
            <person name="Kim W."/>
        </authorList>
    </citation>
    <scope>NUCLEOTIDE SEQUENCE [LARGE SCALE GENOMIC DNA]</scope>
    <source>
        <tissue evidence="1">Muscle</tissue>
    </source>
</reference>
<sequence>MSTTLCSLWPNKDEWGGSDKRVCGATRAPGSILGTSIVSSPNTGDCDNPPAVPQVTPREAPVALYWPRHLLVTRVKNINEED</sequence>
<keyword evidence="2" id="KW-1185">Reference proteome</keyword>
<evidence type="ECO:0000313" key="1">
    <source>
        <dbReference type="EMBL" id="MPC86048.1"/>
    </source>
</evidence>
<proteinExistence type="predicted"/>
<accession>A0A5B7IZH2</accession>
<dbReference type="AlphaFoldDB" id="A0A5B7IZH2"/>
<evidence type="ECO:0000313" key="2">
    <source>
        <dbReference type="Proteomes" id="UP000324222"/>
    </source>
</evidence>
<dbReference type="EMBL" id="VSRR010070331">
    <property type="protein sequence ID" value="MPC86048.1"/>
    <property type="molecule type" value="Genomic_DNA"/>
</dbReference>
<organism evidence="1 2">
    <name type="scientific">Portunus trituberculatus</name>
    <name type="common">Swimming crab</name>
    <name type="synonym">Neptunus trituberculatus</name>
    <dbReference type="NCBI Taxonomy" id="210409"/>
    <lineage>
        <taxon>Eukaryota</taxon>
        <taxon>Metazoa</taxon>
        <taxon>Ecdysozoa</taxon>
        <taxon>Arthropoda</taxon>
        <taxon>Crustacea</taxon>
        <taxon>Multicrustacea</taxon>
        <taxon>Malacostraca</taxon>
        <taxon>Eumalacostraca</taxon>
        <taxon>Eucarida</taxon>
        <taxon>Decapoda</taxon>
        <taxon>Pleocyemata</taxon>
        <taxon>Brachyura</taxon>
        <taxon>Eubrachyura</taxon>
        <taxon>Portunoidea</taxon>
        <taxon>Portunidae</taxon>
        <taxon>Portuninae</taxon>
        <taxon>Portunus</taxon>
    </lineage>
</organism>
<gene>
    <name evidence="1" type="ORF">E2C01_080860</name>
</gene>
<protein>
    <submittedName>
        <fullName evidence="1">Uncharacterized protein</fullName>
    </submittedName>
</protein>
<comment type="caution">
    <text evidence="1">The sequence shown here is derived from an EMBL/GenBank/DDBJ whole genome shotgun (WGS) entry which is preliminary data.</text>
</comment>
<name>A0A5B7IZH2_PORTR</name>
<dbReference type="Proteomes" id="UP000324222">
    <property type="component" value="Unassembled WGS sequence"/>
</dbReference>